<evidence type="ECO:0000313" key="7">
    <source>
        <dbReference type="Proteomes" id="UP000198648"/>
    </source>
</evidence>
<dbReference type="PANTHER" id="PTHR30408:SF12">
    <property type="entry name" value="TYPE I RESTRICTION ENZYME MJAVIII SPECIFICITY SUBUNIT"/>
    <property type="match status" value="1"/>
</dbReference>
<feature type="domain" description="Type I restriction modification DNA specificity" evidence="5">
    <location>
        <begin position="44"/>
        <end position="177"/>
    </location>
</feature>
<gene>
    <name evidence="6" type="ORF">SAMN05444005_10540</name>
</gene>
<dbReference type="InterPro" id="IPR000055">
    <property type="entry name" value="Restrct_endonuc_typeI_TRD"/>
</dbReference>
<dbReference type="PANTHER" id="PTHR30408">
    <property type="entry name" value="TYPE-1 RESTRICTION ENZYME ECOKI SPECIFICITY PROTEIN"/>
    <property type="match status" value="1"/>
</dbReference>
<organism evidence="6 7">
    <name type="scientific">Flavobacterium urocaniciphilum</name>
    <dbReference type="NCBI Taxonomy" id="1299341"/>
    <lineage>
        <taxon>Bacteria</taxon>
        <taxon>Pseudomonadati</taxon>
        <taxon>Bacteroidota</taxon>
        <taxon>Flavobacteriia</taxon>
        <taxon>Flavobacteriales</taxon>
        <taxon>Flavobacteriaceae</taxon>
        <taxon>Flavobacterium</taxon>
    </lineage>
</organism>
<keyword evidence="4" id="KW-0175">Coiled coil</keyword>
<feature type="domain" description="Type I restriction modification DNA specificity" evidence="5">
    <location>
        <begin position="292"/>
        <end position="434"/>
    </location>
</feature>
<dbReference type="InterPro" id="IPR052021">
    <property type="entry name" value="Type-I_RS_S_subunit"/>
</dbReference>
<dbReference type="AlphaFoldDB" id="A0A1H9CRD4"/>
<evidence type="ECO:0000256" key="3">
    <source>
        <dbReference type="ARBA" id="ARBA00023125"/>
    </source>
</evidence>
<reference evidence="6 7" key="1">
    <citation type="submission" date="2016-10" db="EMBL/GenBank/DDBJ databases">
        <authorList>
            <person name="de Groot N.N."/>
        </authorList>
    </citation>
    <scope>NUCLEOTIDE SEQUENCE [LARGE SCALE GENOMIC DNA]</scope>
    <source>
        <strain evidence="6 7">DSM 27078</strain>
    </source>
</reference>
<name>A0A1H9CRD4_9FLAO</name>
<dbReference type="GO" id="GO:0009307">
    <property type="term" value="P:DNA restriction-modification system"/>
    <property type="evidence" value="ECO:0007669"/>
    <property type="project" value="UniProtKB-KW"/>
</dbReference>
<sequence>MPNIEFVQFSKLYNWSVQYLSEDTFSYNQDFPLVAIGTFLKRNKRTIEIKNGAKYKRVTIKTNNGGVFLRDIEVGEKIGTKNQFTIKEGQFLVSKIDARNGAFGVVTNEVDEAIITGNFWAFDVDYSLINPHYLALITTTPEFIKFCENSSTGTTNRHYLQEDLFLAVEIPLPPLDDKDAEKRNLPNAVTQKKLVEEYNHKIAEAEAAKIKAKEKESEIEKYLMGELGIGKSNIGSKKQGLHFTKFKDLYRWDAEYILNEKVTLNSQYPLVEYSNLFTNLYNGIPARNYASKGIRFLKVADIKHNYIDDSNTKFINSYRSNDLINENTLLITRKGTVGNSIFIKENKKYCASSEVFIIRLDSTVVDGEYLSEINLSDFVKQQYVEKNTGTIMPSISQNKLLEIKIPLPNSLEKQKQIVNYIKEIRKAVFDLNKRCIELQENALLDFEYQIFKRN</sequence>
<dbReference type="InterPro" id="IPR044946">
    <property type="entry name" value="Restrct_endonuc_typeI_TRD_sf"/>
</dbReference>
<dbReference type="SUPFAM" id="SSF116734">
    <property type="entry name" value="DNA methylase specificity domain"/>
    <property type="match status" value="2"/>
</dbReference>
<dbReference type="GO" id="GO:0003677">
    <property type="term" value="F:DNA binding"/>
    <property type="evidence" value="ECO:0007669"/>
    <property type="project" value="UniProtKB-KW"/>
</dbReference>
<evidence type="ECO:0000256" key="2">
    <source>
        <dbReference type="ARBA" id="ARBA00022747"/>
    </source>
</evidence>
<evidence type="ECO:0000313" key="6">
    <source>
        <dbReference type="EMBL" id="SEQ03796.1"/>
    </source>
</evidence>
<proteinExistence type="inferred from homology"/>
<keyword evidence="7" id="KW-1185">Reference proteome</keyword>
<evidence type="ECO:0000256" key="1">
    <source>
        <dbReference type="ARBA" id="ARBA00010923"/>
    </source>
</evidence>
<feature type="coiled-coil region" evidence="4">
    <location>
        <begin position="188"/>
        <end position="215"/>
    </location>
</feature>
<dbReference type="Pfam" id="PF01420">
    <property type="entry name" value="Methylase_S"/>
    <property type="match status" value="2"/>
</dbReference>
<evidence type="ECO:0000256" key="4">
    <source>
        <dbReference type="SAM" id="Coils"/>
    </source>
</evidence>
<dbReference type="Gene3D" id="3.90.220.20">
    <property type="entry name" value="DNA methylase specificity domains"/>
    <property type="match status" value="2"/>
</dbReference>
<dbReference type="EMBL" id="FOEI01000005">
    <property type="protein sequence ID" value="SEQ03796.1"/>
    <property type="molecule type" value="Genomic_DNA"/>
</dbReference>
<accession>A0A1H9CRD4</accession>
<dbReference type="STRING" id="1299341.SAMN05444005_10540"/>
<keyword evidence="2" id="KW-0680">Restriction system</keyword>
<comment type="similarity">
    <text evidence="1">Belongs to the type-I restriction system S methylase family.</text>
</comment>
<dbReference type="Proteomes" id="UP000198648">
    <property type="component" value="Unassembled WGS sequence"/>
</dbReference>
<evidence type="ECO:0000259" key="5">
    <source>
        <dbReference type="Pfam" id="PF01420"/>
    </source>
</evidence>
<keyword evidence="3" id="KW-0238">DNA-binding</keyword>
<protein>
    <submittedName>
        <fullName evidence="6">Type I restriction enzyme, S subunit</fullName>
    </submittedName>
</protein>